<evidence type="ECO:0000313" key="1">
    <source>
        <dbReference type="EMBL" id="KAF4436855.1"/>
    </source>
</evidence>
<dbReference type="Proteomes" id="UP000536711">
    <property type="component" value="Unassembled WGS sequence"/>
</dbReference>
<accession>A0A8H4JQ17</accession>
<name>A0A8H4JQ17_9HYPO</name>
<evidence type="ECO:0008006" key="3">
    <source>
        <dbReference type="Google" id="ProtNLM"/>
    </source>
</evidence>
<evidence type="ECO:0000313" key="2">
    <source>
        <dbReference type="Proteomes" id="UP000536711"/>
    </source>
</evidence>
<dbReference type="EMBL" id="JAADJF010000138">
    <property type="protein sequence ID" value="KAF4436855.1"/>
    <property type="molecule type" value="Genomic_DNA"/>
</dbReference>
<dbReference type="AlphaFoldDB" id="A0A8H4JQ17"/>
<dbReference type="OrthoDB" id="5056520at2759"/>
<comment type="caution">
    <text evidence="1">The sequence shown here is derived from an EMBL/GenBank/DDBJ whole genome shotgun (WGS) entry which is preliminary data.</text>
</comment>
<organism evidence="1 2">
    <name type="scientific">Fusarium acutatum</name>
    <dbReference type="NCBI Taxonomy" id="78861"/>
    <lineage>
        <taxon>Eukaryota</taxon>
        <taxon>Fungi</taxon>
        <taxon>Dikarya</taxon>
        <taxon>Ascomycota</taxon>
        <taxon>Pezizomycotina</taxon>
        <taxon>Sordariomycetes</taxon>
        <taxon>Hypocreomycetidae</taxon>
        <taxon>Hypocreales</taxon>
        <taxon>Nectriaceae</taxon>
        <taxon>Fusarium</taxon>
        <taxon>Fusarium fujikuroi species complex</taxon>
    </lineage>
</organism>
<sequence>MSDYSPTSSSYETAANSPSETLYNIENRIRFSPRGTNSATTDGIVILDLHNIQQWQMDMALARTEGITNQLEARLHKATLELDREVAHLHYEMDAILRLRK</sequence>
<proteinExistence type="predicted"/>
<keyword evidence="2" id="KW-1185">Reference proteome</keyword>
<protein>
    <recommendedName>
        <fullName evidence="3">Tektin</fullName>
    </recommendedName>
</protein>
<gene>
    <name evidence="1" type="ORF">FACUT_6124</name>
</gene>
<reference evidence="1 2" key="1">
    <citation type="submission" date="2020-01" db="EMBL/GenBank/DDBJ databases">
        <title>Identification and distribution of gene clusters putatively required for synthesis of sphingolipid metabolism inhibitors in phylogenetically diverse species of the filamentous fungus Fusarium.</title>
        <authorList>
            <person name="Kim H.-S."/>
            <person name="Busman M."/>
            <person name="Brown D.W."/>
            <person name="Divon H."/>
            <person name="Uhlig S."/>
            <person name="Proctor R.H."/>
        </authorList>
    </citation>
    <scope>NUCLEOTIDE SEQUENCE [LARGE SCALE GENOMIC DNA]</scope>
    <source>
        <strain evidence="1 2">NRRL 13308</strain>
    </source>
</reference>